<dbReference type="AlphaFoldDB" id="Q5MIT6"/>
<accession>Q5MIT6</accession>
<dbReference type="EMBL" id="AY826124">
    <property type="protein sequence ID" value="AAV90696.1"/>
    <property type="molecule type" value="mRNA"/>
</dbReference>
<sequence length="63" mass="6505">MKLSFALVLLLAILGSFLSTVVEAGKSSSSSTIRAGKTGGAAERQAAKAAREERRIIGVDKGK</sequence>
<evidence type="ECO:0000256" key="1">
    <source>
        <dbReference type="SAM" id="MobiDB-lite"/>
    </source>
</evidence>
<feature type="signal peptide" evidence="2">
    <location>
        <begin position="1"/>
        <end position="24"/>
    </location>
</feature>
<feature type="region of interest" description="Disordered" evidence="1">
    <location>
        <begin position="27"/>
        <end position="63"/>
    </location>
</feature>
<keyword evidence="2" id="KW-0732">Signal</keyword>
<protein>
    <submittedName>
        <fullName evidence="3">Putative salivary basic peptide 4.2k-1</fullName>
    </submittedName>
</protein>
<organism evidence="3">
    <name type="scientific">Aedes albopictus</name>
    <name type="common">Asian tiger mosquito</name>
    <name type="synonym">Stegomyia albopicta</name>
    <dbReference type="NCBI Taxonomy" id="7160"/>
    <lineage>
        <taxon>Eukaryota</taxon>
        <taxon>Metazoa</taxon>
        <taxon>Ecdysozoa</taxon>
        <taxon>Arthropoda</taxon>
        <taxon>Hexapoda</taxon>
        <taxon>Insecta</taxon>
        <taxon>Pterygota</taxon>
        <taxon>Neoptera</taxon>
        <taxon>Endopterygota</taxon>
        <taxon>Diptera</taxon>
        <taxon>Nematocera</taxon>
        <taxon>Culicoidea</taxon>
        <taxon>Culicidae</taxon>
        <taxon>Culicinae</taxon>
        <taxon>Aedini</taxon>
        <taxon>Aedes</taxon>
        <taxon>Stegomyia</taxon>
    </lineage>
</organism>
<feature type="chain" id="PRO_5004260044" evidence="2">
    <location>
        <begin position="25"/>
        <end position="63"/>
    </location>
</feature>
<feature type="compositionally biased region" description="Basic and acidic residues" evidence="1">
    <location>
        <begin position="45"/>
        <end position="63"/>
    </location>
</feature>
<proteinExistence type="evidence at transcript level"/>
<reference evidence="3" key="1">
    <citation type="journal article" date="2007" name="Insect Biochem. Mol. Biol.">
        <title>An insight into the sialome of the adult female mosquito Aedes albopictus.</title>
        <authorList>
            <person name="Arca B."/>
            <person name="Lombardo F."/>
            <person name="Francischetti I.M."/>
            <person name="Pham V.M."/>
            <person name="Mestres-Simon M."/>
            <person name="Andersen J.F."/>
            <person name="Ribeiro J.M."/>
        </authorList>
    </citation>
    <scope>NUCLEOTIDE SEQUENCE</scope>
    <source>
        <tissue evidence="3">Salivary glands</tissue>
    </source>
</reference>
<name>Q5MIT6_AEDAL</name>
<evidence type="ECO:0000256" key="2">
    <source>
        <dbReference type="SAM" id="SignalP"/>
    </source>
</evidence>
<evidence type="ECO:0000313" key="3">
    <source>
        <dbReference type="EMBL" id="AAV90696.1"/>
    </source>
</evidence>